<dbReference type="AlphaFoldDB" id="A0A2S5ABX2"/>
<comment type="caution">
    <text evidence="2">The sequence shown here is derived from an EMBL/GenBank/DDBJ whole genome shotgun (WGS) entry which is preliminary data.</text>
</comment>
<accession>A0A2S5ABX2</accession>
<evidence type="ECO:0000313" key="3">
    <source>
        <dbReference type="Proteomes" id="UP000237310"/>
    </source>
</evidence>
<dbReference type="Gene3D" id="2.60.40.1120">
    <property type="entry name" value="Carboxypeptidase-like, regulatory domain"/>
    <property type="match status" value="1"/>
</dbReference>
<dbReference type="SUPFAM" id="SSF49464">
    <property type="entry name" value="Carboxypeptidase regulatory domain-like"/>
    <property type="match status" value="1"/>
</dbReference>
<keyword evidence="3" id="KW-1185">Reference proteome</keyword>
<feature type="chain" id="PRO_5015776267" description="Carboxypeptidase-like regulatory domain-containing protein" evidence="1">
    <location>
        <begin position="21"/>
        <end position="292"/>
    </location>
</feature>
<gene>
    <name evidence="2" type="ORF">C3L50_08860</name>
</gene>
<dbReference type="InterPro" id="IPR008969">
    <property type="entry name" value="CarboxyPept-like_regulatory"/>
</dbReference>
<dbReference type="EMBL" id="PQVG01000004">
    <property type="protein sequence ID" value="POY40058.1"/>
    <property type="molecule type" value="Genomic_DNA"/>
</dbReference>
<protein>
    <recommendedName>
        <fullName evidence="4">Carboxypeptidase-like regulatory domain-containing protein</fullName>
    </recommendedName>
</protein>
<sequence>MKKRLFLVVVLFTCSISAQIKGVVKDSLSGKPIPFVNIWVEGENIGSTSEENGTFFINTTANGKKLIFSTLGYEKKIIKASSVMGVNLKPMAYSLNEVVISKSIGTKEIEIGKSKNEIYQAFDNGPKIDTKFFSYISSYKKTKYLKQVSIYTDSKIENASIKIHFYTVDSNGFPAEELLDKDFVVTVKKGTRINRFDLAKFNLKFPKNGLFVGFEKLLVERNKTEKTITDLNTNITQVQKTYFPFVLYNYVEREFLYTFSGGKWNKQTNQNERDPSPKMMINEPVITLILSN</sequence>
<evidence type="ECO:0008006" key="4">
    <source>
        <dbReference type="Google" id="ProtNLM"/>
    </source>
</evidence>
<organism evidence="2 3">
    <name type="scientific">Flavobacterium alvei</name>
    <dbReference type="NCBI Taxonomy" id="2080416"/>
    <lineage>
        <taxon>Bacteria</taxon>
        <taxon>Pseudomonadati</taxon>
        <taxon>Bacteroidota</taxon>
        <taxon>Flavobacteriia</taxon>
        <taxon>Flavobacteriales</taxon>
        <taxon>Flavobacteriaceae</taxon>
        <taxon>Flavobacterium</taxon>
    </lineage>
</organism>
<proteinExistence type="predicted"/>
<evidence type="ECO:0000313" key="2">
    <source>
        <dbReference type="EMBL" id="POY40058.1"/>
    </source>
</evidence>
<keyword evidence="1" id="KW-0732">Signal</keyword>
<dbReference type="OrthoDB" id="914976at2"/>
<dbReference type="Proteomes" id="UP000237310">
    <property type="component" value="Unassembled WGS sequence"/>
</dbReference>
<dbReference type="Pfam" id="PF13715">
    <property type="entry name" value="CarbopepD_reg_2"/>
    <property type="match status" value="1"/>
</dbReference>
<reference evidence="2 3" key="1">
    <citation type="submission" date="2018-01" db="EMBL/GenBank/DDBJ databases">
        <authorList>
            <person name="Gaut B.S."/>
            <person name="Morton B.R."/>
            <person name="Clegg M.T."/>
            <person name="Duvall M.R."/>
        </authorList>
    </citation>
    <scope>NUCLEOTIDE SEQUENCE [LARGE SCALE GENOMIC DNA]</scope>
    <source>
        <strain evidence="2 3">HR-AY</strain>
    </source>
</reference>
<name>A0A2S5ABX2_9FLAO</name>
<feature type="signal peptide" evidence="1">
    <location>
        <begin position="1"/>
        <end position="20"/>
    </location>
</feature>
<evidence type="ECO:0000256" key="1">
    <source>
        <dbReference type="SAM" id="SignalP"/>
    </source>
</evidence>